<name>A0A6J8CX49_MYTCO</name>
<feature type="region of interest" description="Disordered" evidence="1">
    <location>
        <begin position="304"/>
        <end position="323"/>
    </location>
</feature>
<evidence type="ECO:0000256" key="1">
    <source>
        <dbReference type="SAM" id="MobiDB-lite"/>
    </source>
</evidence>
<accession>A0A6J8CX49</accession>
<dbReference type="AlphaFoldDB" id="A0A6J8CX49"/>
<dbReference type="Proteomes" id="UP000507470">
    <property type="component" value="Unassembled WGS sequence"/>
</dbReference>
<dbReference type="OrthoDB" id="10546493at2759"/>
<gene>
    <name evidence="2" type="ORF">MCOR_33821</name>
</gene>
<dbReference type="InterPro" id="IPR036770">
    <property type="entry name" value="Ankyrin_rpt-contain_sf"/>
</dbReference>
<reference evidence="2 3" key="1">
    <citation type="submission" date="2020-06" db="EMBL/GenBank/DDBJ databases">
        <authorList>
            <person name="Li R."/>
            <person name="Bekaert M."/>
        </authorList>
    </citation>
    <scope>NUCLEOTIDE SEQUENCE [LARGE SCALE GENOMIC DNA]</scope>
    <source>
        <strain evidence="3">wild</strain>
    </source>
</reference>
<feature type="region of interest" description="Disordered" evidence="1">
    <location>
        <begin position="81"/>
        <end position="123"/>
    </location>
</feature>
<feature type="compositionally biased region" description="Polar residues" evidence="1">
    <location>
        <begin position="304"/>
        <end position="314"/>
    </location>
</feature>
<dbReference type="SUPFAM" id="SSF48403">
    <property type="entry name" value="Ankyrin repeat"/>
    <property type="match status" value="1"/>
</dbReference>
<feature type="compositionally biased region" description="Polar residues" evidence="1">
    <location>
        <begin position="92"/>
        <end position="122"/>
    </location>
</feature>
<sequence>MRKTFSNIYNTYGETDLNVYITSGESTLIDAVLTLKHKIRIDKQHRLGGGTPVSYAASCGYLEILRYLLTLEYNKETRPELSGTLDTHEPHYTSNTNTTKQTCQIKSHQSNKGQLPGSTNNLPFPITLRKDKHTTHNRYSVTTQISDSRQVLPATYSISITIHINTHTPTSKHNTYIVTYQTHNSHKDIPTTDSISIAIRKNTHQPANITDILSPIRHITVTRFYKQPTIPITLRKGKQAKHNIYIDNNQIHDSHQILPGDKTPFDLAAKKSFFDPEKRKVMKYLKSVMKDQELRNLTQVLTGKSTLNNKNPNDGSARMKGTTSDDNVIAMDMSEDDIFRLLRSECTKGNYEMVIVPIDLWDFGGQKIYQMTHQLFITSRGTFLVIFNGSKGIHEEIPDYTELPGCQGQRNTAGK</sequence>
<proteinExistence type="predicted"/>
<dbReference type="Gene3D" id="3.30.70.1390">
    <property type="entry name" value="ROC domain from the Parkinson's disease-associated leucine-rich repeat kinase 2"/>
    <property type="match status" value="1"/>
</dbReference>
<evidence type="ECO:0000313" key="3">
    <source>
        <dbReference type="Proteomes" id="UP000507470"/>
    </source>
</evidence>
<organism evidence="2 3">
    <name type="scientific">Mytilus coruscus</name>
    <name type="common">Sea mussel</name>
    <dbReference type="NCBI Taxonomy" id="42192"/>
    <lineage>
        <taxon>Eukaryota</taxon>
        <taxon>Metazoa</taxon>
        <taxon>Spiralia</taxon>
        <taxon>Lophotrochozoa</taxon>
        <taxon>Mollusca</taxon>
        <taxon>Bivalvia</taxon>
        <taxon>Autobranchia</taxon>
        <taxon>Pteriomorphia</taxon>
        <taxon>Mytilida</taxon>
        <taxon>Mytiloidea</taxon>
        <taxon>Mytilidae</taxon>
        <taxon>Mytilinae</taxon>
        <taxon>Mytilus</taxon>
    </lineage>
</organism>
<keyword evidence="3" id="KW-1185">Reference proteome</keyword>
<protein>
    <submittedName>
        <fullName evidence="2">Uncharacterized protein</fullName>
    </submittedName>
</protein>
<dbReference type="EMBL" id="CACVKT020006043">
    <property type="protein sequence ID" value="CAC5399574.1"/>
    <property type="molecule type" value="Genomic_DNA"/>
</dbReference>
<evidence type="ECO:0000313" key="2">
    <source>
        <dbReference type="EMBL" id="CAC5399574.1"/>
    </source>
</evidence>